<sequence>MKLLKYMMVIALATLLSACGGHDFEGVYETRAGSDNELLNSFAEMTSGGKLVIGPDYIESQGKRTLFDEIFERESAGERYLVFKTGETEEVWKVVDENTLMQGGGLMSIKLVRVE</sequence>
<dbReference type="AlphaFoldDB" id="A0A0F9UNL6"/>
<dbReference type="PROSITE" id="PS51257">
    <property type="entry name" value="PROKAR_LIPOPROTEIN"/>
    <property type="match status" value="1"/>
</dbReference>
<accession>A0A0F9UNL6</accession>
<evidence type="ECO:0008006" key="2">
    <source>
        <dbReference type="Google" id="ProtNLM"/>
    </source>
</evidence>
<name>A0A0F9UNL6_9ZZZZ</name>
<evidence type="ECO:0000313" key="1">
    <source>
        <dbReference type="EMBL" id="KKN93254.1"/>
    </source>
</evidence>
<dbReference type="EMBL" id="LAZR01000088">
    <property type="protein sequence ID" value="KKN93254.1"/>
    <property type="molecule type" value="Genomic_DNA"/>
</dbReference>
<proteinExistence type="predicted"/>
<gene>
    <name evidence="1" type="ORF">LCGC14_0201190</name>
</gene>
<comment type="caution">
    <text evidence="1">The sequence shown here is derived from an EMBL/GenBank/DDBJ whole genome shotgun (WGS) entry which is preliminary data.</text>
</comment>
<protein>
    <recommendedName>
        <fullName evidence="2">Lipoprotein</fullName>
    </recommendedName>
</protein>
<reference evidence="1" key="1">
    <citation type="journal article" date="2015" name="Nature">
        <title>Complex archaea that bridge the gap between prokaryotes and eukaryotes.</title>
        <authorList>
            <person name="Spang A."/>
            <person name="Saw J.H."/>
            <person name="Jorgensen S.L."/>
            <person name="Zaremba-Niedzwiedzka K."/>
            <person name="Martijn J."/>
            <person name="Lind A.E."/>
            <person name="van Eijk R."/>
            <person name="Schleper C."/>
            <person name="Guy L."/>
            <person name="Ettema T.J."/>
        </authorList>
    </citation>
    <scope>NUCLEOTIDE SEQUENCE</scope>
</reference>
<organism evidence="1">
    <name type="scientific">marine sediment metagenome</name>
    <dbReference type="NCBI Taxonomy" id="412755"/>
    <lineage>
        <taxon>unclassified sequences</taxon>
        <taxon>metagenomes</taxon>
        <taxon>ecological metagenomes</taxon>
    </lineage>
</organism>